<keyword evidence="1 2" id="KW-0238">DNA-binding</keyword>
<dbReference type="GO" id="GO:0030527">
    <property type="term" value="F:structural constituent of chromatin"/>
    <property type="evidence" value="ECO:0007669"/>
    <property type="project" value="InterPro"/>
</dbReference>
<evidence type="ECO:0000313" key="6">
    <source>
        <dbReference type="Proteomes" id="UP000472265"/>
    </source>
</evidence>
<evidence type="ECO:0000256" key="1">
    <source>
        <dbReference type="ARBA" id="ARBA00023125"/>
    </source>
</evidence>
<dbReference type="GO" id="GO:0003677">
    <property type="term" value="F:DNA binding"/>
    <property type="evidence" value="ECO:0007669"/>
    <property type="project" value="UniProtKB-KW"/>
</dbReference>
<feature type="compositionally biased region" description="Low complexity" evidence="3">
    <location>
        <begin position="1"/>
        <end position="15"/>
    </location>
</feature>
<dbReference type="GO" id="GO:0005634">
    <property type="term" value="C:nucleus"/>
    <property type="evidence" value="ECO:0007669"/>
    <property type="project" value="UniProtKB-SubCell"/>
</dbReference>
<proteinExistence type="inferred from homology"/>
<evidence type="ECO:0000256" key="3">
    <source>
        <dbReference type="SAM" id="MobiDB-lite"/>
    </source>
</evidence>
<sequence length="189" mass="20657">MVEVAPAPAKAATKTRVNKPRTGPGLSDRIVKVVSASNERGGVSGSAIKKALKAGGYDVERNNGRVKLALRNLVLRGTLIQAKGSGINGSFKISKKAVEPKAKRGTRRPPRKTTKSPRKTQPKRPPRPGRPPRAPGKEPRAPRRLIPPRKWPRSHLQPRGHLSRGSPSPKPRRQHPRRSELSSPEQPSN</sequence>
<reference evidence="5" key="1">
    <citation type="submission" date="2021-04" db="EMBL/GenBank/DDBJ databases">
        <authorList>
            <consortium name="Wellcome Sanger Institute Data Sharing"/>
        </authorList>
    </citation>
    <scope>NUCLEOTIDE SEQUENCE [LARGE SCALE GENOMIC DNA]</scope>
</reference>
<dbReference type="SMART" id="SM00526">
    <property type="entry name" value="H15"/>
    <property type="match status" value="1"/>
</dbReference>
<comment type="subcellular location">
    <subcellularLocation>
        <location evidence="2">Nucleus</location>
    </subcellularLocation>
</comment>
<protein>
    <recommendedName>
        <fullName evidence="4">H15 domain-containing protein</fullName>
    </recommendedName>
</protein>
<evidence type="ECO:0000313" key="5">
    <source>
        <dbReference type="Ensembl" id="ENSSAUP00010023582.1"/>
    </source>
</evidence>
<dbReference type="CDD" id="cd00073">
    <property type="entry name" value="H15"/>
    <property type="match status" value="1"/>
</dbReference>
<dbReference type="Pfam" id="PF00538">
    <property type="entry name" value="Linker_histone"/>
    <property type="match status" value="1"/>
</dbReference>
<feature type="compositionally biased region" description="Basic residues" evidence="3">
    <location>
        <begin position="103"/>
        <end position="127"/>
    </location>
</feature>
<organism evidence="5 6">
    <name type="scientific">Sparus aurata</name>
    <name type="common">Gilthead sea bream</name>
    <dbReference type="NCBI Taxonomy" id="8175"/>
    <lineage>
        <taxon>Eukaryota</taxon>
        <taxon>Metazoa</taxon>
        <taxon>Chordata</taxon>
        <taxon>Craniata</taxon>
        <taxon>Vertebrata</taxon>
        <taxon>Euteleostomi</taxon>
        <taxon>Actinopterygii</taxon>
        <taxon>Neopterygii</taxon>
        <taxon>Teleostei</taxon>
        <taxon>Neoteleostei</taxon>
        <taxon>Acanthomorphata</taxon>
        <taxon>Eupercaria</taxon>
        <taxon>Spariformes</taxon>
        <taxon>Sparidae</taxon>
        <taxon>Sparus</taxon>
    </lineage>
</organism>
<reference evidence="5" key="2">
    <citation type="submission" date="2025-08" db="UniProtKB">
        <authorList>
            <consortium name="Ensembl"/>
        </authorList>
    </citation>
    <scope>IDENTIFICATION</scope>
</reference>
<dbReference type="PRINTS" id="PR00624">
    <property type="entry name" value="HISTONEH5"/>
</dbReference>
<feature type="region of interest" description="Disordered" evidence="3">
    <location>
        <begin position="93"/>
        <end position="189"/>
    </location>
</feature>
<reference evidence="5" key="3">
    <citation type="submission" date="2025-09" db="UniProtKB">
        <authorList>
            <consortium name="Ensembl"/>
        </authorList>
    </citation>
    <scope>IDENTIFICATION</scope>
</reference>
<dbReference type="InterPro" id="IPR036388">
    <property type="entry name" value="WH-like_DNA-bd_sf"/>
</dbReference>
<dbReference type="GeneTree" id="ENSGT00950000183089"/>
<dbReference type="Gene3D" id="1.10.10.10">
    <property type="entry name" value="Winged helix-like DNA-binding domain superfamily/Winged helix DNA-binding domain"/>
    <property type="match status" value="1"/>
</dbReference>
<comment type="similarity">
    <text evidence="2">Belongs to the histone H1/H5 family.</text>
</comment>
<dbReference type="AlphaFoldDB" id="A0A671VCQ2"/>
<dbReference type="InterPro" id="IPR005819">
    <property type="entry name" value="H1/H5"/>
</dbReference>
<keyword evidence="6" id="KW-1185">Reference proteome</keyword>
<dbReference type="GO" id="GO:0006334">
    <property type="term" value="P:nucleosome assembly"/>
    <property type="evidence" value="ECO:0007669"/>
    <property type="project" value="InterPro"/>
</dbReference>
<accession>A0A671VCQ2</accession>
<dbReference type="InParanoid" id="A0A671VCQ2"/>
<dbReference type="Proteomes" id="UP000472265">
    <property type="component" value="Chromosome 13"/>
</dbReference>
<name>A0A671VCQ2_SPAAU</name>
<dbReference type="GO" id="GO:0000786">
    <property type="term" value="C:nucleosome"/>
    <property type="evidence" value="ECO:0007669"/>
    <property type="project" value="InterPro"/>
</dbReference>
<evidence type="ECO:0000259" key="4">
    <source>
        <dbReference type="PROSITE" id="PS51504"/>
    </source>
</evidence>
<evidence type="ECO:0000256" key="2">
    <source>
        <dbReference type="RuleBase" id="RU003894"/>
    </source>
</evidence>
<feature type="region of interest" description="Disordered" evidence="3">
    <location>
        <begin position="1"/>
        <end position="26"/>
    </location>
</feature>
<dbReference type="InterPro" id="IPR005818">
    <property type="entry name" value="Histone_H1/H5_H15"/>
</dbReference>
<dbReference type="Ensembl" id="ENSSAUT00010024887.1">
    <property type="protein sequence ID" value="ENSSAUP00010023582.1"/>
    <property type="gene ID" value="ENSSAUG00010010349.1"/>
</dbReference>
<dbReference type="InterPro" id="IPR036390">
    <property type="entry name" value="WH_DNA-bd_sf"/>
</dbReference>
<dbReference type="PROSITE" id="PS51504">
    <property type="entry name" value="H15"/>
    <property type="match status" value="1"/>
</dbReference>
<dbReference type="OMA" id="QHPRRSE"/>
<feature type="domain" description="H15" evidence="4">
    <location>
        <begin position="22"/>
        <end position="95"/>
    </location>
</feature>
<feature type="compositionally biased region" description="Basic residues" evidence="3">
    <location>
        <begin position="142"/>
        <end position="162"/>
    </location>
</feature>
<dbReference type="SUPFAM" id="SSF46785">
    <property type="entry name" value="Winged helix' DNA-binding domain"/>
    <property type="match status" value="1"/>
</dbReference>
<keyword evidence="2" id="KW-0539">Nucleus</keyword>
<keyword evidence="2" id="KW-0158">Chromosome</keyword>